<evidence type="ECO:0000256" key="2">
    <source>
        <dbReference type="ARBA" id="ARBA00010145"/>
    </source>
</evidence>
<dbReference type="GO" id="GO:0055085">
    <property type="term" value="P:transmembrane transport"/>
    <property type="evidence" value="ECO:0007669"/>
    <property type="project" value="InterPro"/>
</dbReference>
<feature type="transmembrane region" description="Helical" evidence="8">
    <location>
        <begin position="6"/>
        <end position="23"/>
    </location>
</feature>
<proteinExistence type="inferred from homology"/>
<keyword evidence="6 8" id="KW-1133">Transmembrane helix</keyword>
<organism evidence="9">
    <name type="scientific">uncultured organism</name>
    <dbReference type="NCBI Taxonomy" id="155900"/>
    <lineage>
        <taxon>unclassified sequences</taxon>
        <taxon>environmental samples</taxon>
    </lineage>
</organism>
<feature type="transmembrane region" description="Helical" evidence="8">
    <location>
        <begin position="68"/>
        <end position="88"/>
    </location>
</feature>
<dbReference type="GO" id="GO:0005886">
    <property type="term" value="C:plasma membrane"/>
    <property type="evidence" value="ECO:0007669"/>
    <property type="project" value="UniProtKB-SubCell"/>
</dbReference>
<reference evidence="9" key="1">
    <citation type="submission" date="2019-06" db="EMBL/GenBank/DDBJ databases">
        <authorList>
            <person name="Murdoch R.W."/>
            <person name="Fathepure B."/>
        </authorList>
    </citation>
    <scope>NUCLEOTIDE SEQUENCE</scope>
</reference>
<accession>A0A5B8RDG6</accession>
<evidence type="ECO:0000256" key="8">
    <source>
        <dbReference type="SAM" id="Phobius"/>
    </source>
</evidence>
<keyword evidence="5 8" id="KW-0812">Transmembrane</keyword>
<evidence type="ECO:0000256" key="6">
    <source>
        <dbReference type="ARBA" id="ARBA00022989"/>
    </source>
</evidence>
<dbReference type="Gene3D" id="1.20.1530.20">
    <property type="match status" value="1"/>
</dbReference>
<evidence type="ECO:0008006" key="10">
    <source>
        <dbReference type="Google" id="ProtNLM"/>
    </source>
</evidence>
<sequence length="310" mass="31512">MPVSSLQTVAGALVPIFALIALGHLMRRGGFPGEGFWPQLERLVYFVLFPALLVDKLATASIDGARIAPVATAVALTLAAMSAVLLALRRALPVDGPGFTSVFQAGIRFNTYLGVATALAVYGSNGAAVAALVMAMLIPLVNVICVSVLLRYAGGHGSLGATLRGIARNPLVLACVAGLALNRTGIGLPLGSEGVLEIIGRAALPLGLMTVGAGLQLRTASGNKTVLAAGVILKLAVMPALAWAAATALTLTPLETRVLVLFAALPTATSAFILARQLGGDHTLVATLLTVQTMISALTLPAVLILAGHP</sequence>
<dbReference type="PANTHER" id="PTHR36838">
    <property type="entry name" value="AUXIN EFFLUX CARRIER FAMILY PROTEIN"/>
    <property type="match status" value="1"/>
</dbReference>
<dbReference type="InterPro" id="IPR004776">
    <property type="entry name" value="Mem_transp_PIN-like"/>
</dbReference>
<comment type="subcellular location">
    <subcellularLocation>
        <location evidence="1">Cell membrane</location>
        <topology evidence="1">Multi-pass membrane protein</topology>
    </subcellularLocation>
</comment>
<feature type="transmembrane region" description="Helical" evidence="8">
    <location>
        <begin position="100"/>
        <end position="122"/>
    </location>
</feature>
<keyword evidence="4" id="KW-1003">Cell membrane</keyword>
<feature type="transmembrane region" description="Helical" evidence="8">
    <location>
        <begin position="128"/>
        <end position="150"/>
    </location>
</feature>
<evidence type="ECO:0000256" key="5">
    <source>
        <dbReference type="ARBA" id="ARBA00022692"/>
    </source>
</evidence>
<evidence type="ECO:0000256" key="1">
    <source>
        <dbReference type="ARBA" id="ARBA00004651"/>
    </source>
</evidence>
<evidence type="ECO:0000313" key="9">
    <source>
        <dbReference type="EMBL" id="QEA06631.1"/>
    </source>
</evidence>
<evidence type="ECO:0000256" key="4">
    <source>
        <dbReference type="ARBA" id="ARBA00022475"/>
    </source>
</evidence>
<gene>
    <name evidence="9" type="ORF">KBTEX_02971</name>
</gene>
<keyword evidence="3" id="KW-0813">Transport</keyword>
<feature type="transmembrane region" description="Helical" evidence="8">
    <location>
        <begin position="43"/>
        <end position="62"/>
    </location>
</feature>
<comment type="similarity">
    <text evidence="2">Belongs to the auxin efflux carrier (TC 2.A.69) family.</text>
</comment>
<feature type="transmembrane region" description="Helical" evidence="8">
    <location>
        <begin position="227"/>
        <end position="246"/>
    </location>
</feature>
<dbReference type="EMBL" id="MN079157">
    <property type="protein sequence ID" value="QEA06631.1"/>
    <property type="molecule type" value="Genomic_DNA"/>
</dbReference>
<protein>
    <recommendedName>
        <fullName evidence="10">Membrane transport protein</fullName>
    </recommendedName>
</protein>
<dbReference type="PANTHER" id="PTHR36838:SF4">
    <property type="entry name" value="AUXIN EFFLUX CARRIER FAMILY PROTEIN"/>
    <property type="match status" value="1"/>
</dbReference>
<evidence type="ECO:0000256" key="3">
    <source>
        <dbReference type="ARBA" id="ARBA00022448"/>
    </source>
</evidence>
<name>A0A5B8RDG6_9ZZZZ</name>
<dbReference type="InterPro" id="IPR038770">
    <property type="entry name" value="Na+/solute_symporter_sf"/>
</dbReference>
<dbReference type="Pfam" id="PF03547">
    <property type="entry name" value="Mem_trans"/>
    <property type="match status" value="1"/>
</dbReference>
<feature type="transmembrane region" description="Helical" evidence="8">
    <location>
        <begin position="258"/>
        <end position="275"/>
    </location>
</feature>
<feature type="transmembrane region" description="Helical" evidence="8">
    <location>
        <begin position="284"/>
        <end position="307"/>
    </location>
</feature>
<evidence type="ECO:0000256" key="7">
    <source>
        <dbReference type="ARBA" id="ARBA00023136"/>
    </source>
</evidence>
<keyword evidence="7 8" id="KW-0472">Membrane</keyword>
<dbReference type="AlphaFoldDB" id="A0A5B8RDG6"/>